<dbReference type="EMBL" id="PDVP01000008">
    <property type="protein sequence ID" value="PHP66490.1"/>
    <property type="molecule type" value="Genomic_DNA"/>
</dbReference>
<feature type="transmembrane region" description="Helical" evidence="3">
    <location>
        <begin position="142"/>
        <end position="164"/>
    </location>
</feature>
<feature type="transmembrane region" description="Helical" evidence="3">
    <location>
        <begin position="89"/>
        <end position="107"/>
    </location>
</feature>
<dbReference type="Proteomes" id="UP000221168">
    <property type="component" value="Unassembled WGS sequence"/>
</dbReference>
<dbReference type="GO" id="GO:0009306">
    <property type="term" value="P:protein secretion"/>
    <property type="evidence" value="ECO:0007669"/>
    <property type="project" value="InterPro"/>
</dbReference>
<dbReference type="AlphaFoldDB" id="A0A2G1QM13"/>
<feature type="transmembrane region" description="Helical" evidence="3">
    <location>
        <begin position="26"/>
        <end position="47"/>
    </location>
</feature>
<evidence type="ECO:0000256" key="1">
    <source>
        <dbReference type="ARBA" id="ARBA00010690"/>
    </source>
</evidence>
<evidence type="ECO:0000313" key="5">
    <source>
        <dbReference type="Proteomes" id="UP000221168"/>
    </source>
</evidence>
<dbReference type="InterPro" id="IPR029025">
    <property type="entry name" value="T3SS_substrate_exporter_C"/>
</dbReference>
<name>A0A2G1QM13_9HYPH</name>
<evidence type="ECO:0000256" key="3">
    <source>
        <dbReference type="SAM" id="Phobius"/>
    </source>
</evidence>
<dbReference type="RefSeq" id="WP_099307069.1">
    <property type="nucleotide sequence ID" value="NZ_PDVP01000008.1"/>
</dbReference>
<dbReference type="OrthoDB" id="9807950at2"/>
<dbReference type="SUPFAM" id="SSF160544">
    <property type="entry name" value="EscU C-terminal domain-like"/>
    <property type="match status" value="1"/>
</dbReference>
<reference evidence="4 5" key="1">
    <citation type="submission" date="2017-10" db="EMBL/GenBank/DDBJ databases">
        <title>Sedimentibacterium mangrovi gen. nov., sp. nov., a novel member of family Phyllobacteriacea isolated from mangrove sediment.</title>
        <authorList>
            <person name="Liao H."/>
            <person name="Tian Y."/>
        </authorList>
    </citation>
    <scope>NUCLEOTIDE SEQUENCE [LARGE SCALE GENOMIC DNA]</scope>
    <source>
        <strain evidence="4 5">X9-2-2</strain>
    </source>
</reference>
<sequence>MSGESEEKTLEPTEHKLRKAREKGQIASSQDFVTAAVTISALLYILFSWNNMAASAGRIFGMVLAAIPKVRSAGVSQPFYATVAELGNTLIPLVIIITMVGIGANIIHKRGIPFSLHPVTPDFSKINPGQLFKKLFSRRNGIEFGISLFRIVVWFIIAGVIVWLATPSIMASALCDGPCFINPAMQMVAAFAAAVIVLLLIAGLLDLPLQTALFRHEQKMGHQELKRELKDTMGNPEVKSARRNAYQDLQSPTGGGRTGRVSIVIVGNGVAVSLFYHPADAPVPIVVGKFSGESLRDVFSLARARGWAIANDARLASDLHRTVSEGTALRERHFGRVATHLINTGVL</sequence>
<feature type="region of interest" description="Disordered" evidence="2">
    <location>
        <begin position="1"/>
        <end position="22"/>
    </location>
</feature>
<gene>
    <name evidence="4" type="ORF">CSC94_14525</name>
</gene>
<keyword evidence="3" id="KW-1133">Transmembrane helix</keyword>
<comment type="similarity">
    <text evidence="1">Belongs to the type III secretion exporter family.</text>
</comment>
<keyword evidence="3" id="KW-0472">Membrane</keyword>
<evidence type="ECO:0000313" key="4">
    <source>
        <dbReference type="EMBL" id="PHP66490.1"/>
    </source>
</evidence>
<dbReference type="PANTHER" id="PTHR30531">
    <property type="entry name" value="FLAGELLAR BIOSYNTHETIC PROTEIN FLHB"/>
    <property type="match status" value="1"/>
</dbReference>
<evidence type="ECO:0008006" key="6">
    <source>
        <dbReference type="Google" id="ProtNLM"/>
    </source>
</evidence>
<organism evidence="4 5">
    <name type="scientific">Zhengella mangrovi</name>
    <dbReference type="NCBI Taxonomy" id="1982044"/>
    <lineage>
        <taxon>Bacteria</taxon>
        <taxon>Pseudomonadati</taxon>
        <taxon>Pseudomonadota</taxon>
        <taxon>Alphaproteobacteria</taxon>
        <taxon>Hyphomicrobiales</taxon>
        <taxon>Notoacmeibacteraceae</taxon>
        <taxon>Zhengella</taxon>
    </lineage>
</organism>
<protein>
    <recommendedName>
        <fullName evidence="6">Translocation protein in type III secretion system, RhcU</fullName>
    </recommendedName>
</protein>
<keyword evidence="5" id="KW-1185">Reference proteome</keyword>
<dbReference type="PRINTS" id="PR00950">
    <property type="entry name" value="TYPE3IMSPROT"/>
</dbReference>
<dbReference type="Gene3D" id="3.40.1690.10">
    <property type="entry name" value="secretion proteins EscU"/>
    <property type="match status" value="1"/>
</dbReference>
<comment type="caution">
    <text evidence="4">The sequence shown here is derived from an EMBL/GenBank/DDBJ whole genome shotgun (WGS) entry which is preliminary data.</text>
</comment>
<dbReference type="Pfam" id="PF01312">
    <property type="entry name" value="Bac_export_2"/>
    <property type="match status" value="1"/>
</dbReference>
<accession>A0A2G1QM13</accession>
<feature type="transmembrane region" description="Helical" evidence="3">
    <location>
        <begin position="184"/>
        <end position="205"/>
    </location>
</feature>
<dbReference type="InterPro" id="IPR006135">
    <property type="entry name" value="T3SS_substrate_exporter"/>
</dbReference>
<evidence type="ECO:0000256" key="2">
    <source>
        <dbReference type="SAM" id="MobiDB-lite"/>
    </source>
</evidence>
<proteinExistence type="inferred from homology"/>
<dbReference type="GO" id="GO:0005886">
    <property type="term" value="C:plasma membrane"/>
    <property type="evidence" value="ECO:0007669"/>
    <property type="project" value="TreeGrafter"/>
</dbReference>
<feature type="compositionally biased region" description="Basic and acidic residues" evidence="2">
    <location>
        <begin position="1"/>
        <end position="15"/>
    </location>
</feature>
<keyword evidence="3" id="KW-0812">Transmembrane</keyword>
<dbReference type="PANTHER" id="PTHR30531:SF12">
    <property type="entry name" value="FLAGELLAR BIOSYNTHETIC PROTEIN FLHB"/>
    <property type="match status" value="1"/>
</dbReference>